<evidence type="ECO:0000259" key="1">
    <source>
        <dbReference type="Pfam" id="PF03551"/>
    </source>
</evidence>
<sequence>MAKQSGRYQNRIELLQGTLDMLILQSLQWGAQHGYGIAQAIRLKSSELLQVETGSLYPALHRLERQGWVSSEWKLTESRQRAKFYQITVLGKQQLAFDRAKWESMVRAIASVMESPEPEGGAA</sequence>
<dbReference type="EMBL" id="JBHSPH010000001">
    <property type="protein sequence ID" value="MFC5861573.1"/>
    <property type="molecule type" value="Genomic_DNA"/>
</dbReference>
<accession>A0ABW1EBZ8</accession>
<name>A0ABW1EBZ8_9BACT</name>
<dbReference type="PANTHER" id="PTHR33169:SF14">
    <property type="entry name" value="TRANSCRIPTIONAL REGULATOR RV3488"/>
    <property type="match status" value="1"/>
</dbReference>
<dbReference type="InterPro" id="IPR052509">
    <property type="entry name" value="Metal_resp_DNA-bind_regulator"/>
</dbReference>
<dbReference type="SUPFAM" id="SSF46785">
    <property type="entry name" value="Winged helix' DNA-binding domain"/>
    <property type="match status" value="1"/>
</dbReference>
<comment type="caution">
    <text evidence="2">The sequence shown here is derived from an EMBL/GenBank/DDBJ whole genome shotgun (WGS) entry which is preliminary data.</text>
</comment>
<dbReference type="RefSeq" id="WP_263333425.1">
    <property type="nucleotide sequence ID" value="NZ_JAGSYH010000002.1"/>
</dbReference>
<dbReference type="Proteomes" id="UP001596091">
    <property type="component" value="Unassembled WGS sequence"/>
</dbReference>
<dbReference type="Gene3D" id="1.10.10.10">
    <property type="entry name" value="Winged helix-like DNA-binding domain superfamily/Winged helix DNA-binding domain"/>
    <property type="match status" value="1"/>
</dbReference>
<dbReference type="InterPro" id="IPR005149">
    <property type="entry name" value="Tscrpt_reg_PadR_N"/>
</dbReference>
<dbReference type="InterPro" id="IPR017799">
    <property type="entry name" value="Tscrpt_reg_PadR_acidobac-type"/>
</dbReference>
<organism evidence="2 3">
    <name type="scientific">Acidicapsa dinghuensis</name>
    <dbReference type="NCBI Taxonomy" id="2218256"/>
    <lineage>
        <taxon>Bacteria</taxon>
        <taxon>Pseudomonadati</taxon>
        <taxon>Acidobacteriota</taxon>
        <taxon>Terriglobia</taxon>
        <taxon>Terriglobales</taxon>
        <taxon>Acidobacteriaceae</taxon>
        <taxon>Acidicapsa</taxon>
    </lineage>
</organism>
<dbReference type="InterPro" id="IPR036388">
    <property type="entry name" value="WH-like_DNA-bd_sf"/>
</dbReference>
<feature type="domain" description="Transcription regulator PadR N-terminal" evidence="1">
    <location>
        <begin position="23"/>
        <end position="96"/>
    </location>
</feature>
<dbReference type="NCBIfam" id="TIGR03433">
    <property type="entry name" value="padR_acidobact"/>
    <property type="match status" value="1"/>
</dbReference>
<keyword evidence="3" id="KW-1185">Reference proteome</keyword>
<reference evidence="3" key="1">
    <citation type="journal article" date="2019" name="Int. J. Syst. Evol. Microbiol.">
        <title>The Global Catalogue of Microorganisms (GCM) 10K type strain sequencing project: providing services to taxonomists for standard genome sequencing and annotation.</title>
        <authorList>
            <consortium name="The Broad Institute Genomics Platform"/>
            <consortium name="The Broad Institute Genome Sequencing Center for Infectious Disease"/>
            <person name="Wu L."/>
            <person name="Ma J."/>
        </authorList>
    </citation>
    <scope>NUCLEOTIDE SEQUENCE [LARGE SCALE GENOMIC DNA]</scope>
    <source>
        <strain evidence="3">JCM 4087</strain>
    </source>
</reference>
<gene>
    <name evidence="2" type="ORF">ACFPT7_04665</name>
</gene>
<dbReference type="PANTHER" id="PTHR33169">
    <property type="entry name" value="PADR-FAMILY TRANSCRIPTIONAL REGULATOR"/>
    <property type="match status" value="1"/>
</dbReference>
<evidence type="ECO:0000313" key="3">
    <source>
        <dbReference type="Proteomes" id="UP001596091"/>
    </source>
</evidence>
<proteinExistence type="predicted"/>
<evidence type="ECO:0000313" key="2">
    <source>
        <dbReference type="EMBL" id="MFC5861573.1"/>
    </source>
</evidence>
<protein>
    <submittedName>
        <fullName evidence="2">PadR family transcriptional regulator</fullName>
    </submittedName>
</protein>
<dbReference type="InterPro" id="IPR036390">
    <property type="entry name" value="WH_DNA-bd_sf"/>
</dbReference>
<dbReference type="Pfam" id="PF03551">
    <property type="entry name" value="PadR"/>
    <property type="match status" value="1"/>
</dbReference>